<dbReference type="EMBL" id="CP152276">
    <property type="protein sequence ID" value="XAE44528.1"/>
    <property type="molecule type" value="Genomic_DNA"/>
</dbReference>
<dbReference type="RefSeq" id="WP_342629780.1">
    <property type="nucleotide sequence ID" value="NZ_CP152276.1"/>
</dbReference>
<dbReference type="PROSITE" id="PS51913">
    <property type="entry name" value="HTH_HARE"/>
    <property type="match status" value="1"/>
</dbReference>
<evidence type="ECO:0000259" key="2">
    <source>
        <dbReference type="PROSITE" id="PS51913"/>
    </source>
</evidence>
<sequence>MTNSYLKIAEEVLKNERRPLSPRAIIAEAYKSGIVPCNLYGKTQHKTLGARMSEDIISKRDRSQFYRTSPGKYFLRDFLNDPAIPEDLRQPYQARRRLRELVRGPTLAIMSGRVTQLASSGLMIEPSRVLRLLVRGVHTYINPRKGHEGFYVVRPFVCVFKGTHVLTYRVGRYRDNRDNFFAKRSIGFSTLVTPHDQTLFNAKDAGILDVGVRATMIDLDILCGGADSGELSSKAELHKFVLSHDEPGTGDLLAVVSMECPTWFEPTRRRLALNDLEWMDIRNRVNNIDDFDPWSRSVLEAFYTGTRVFGRKH</sequence>
<dbReference type="InterPro" id="IPR007759">
    <property type="entry name" value="Asxl_HARE-HTH"/>
</dbReference>
<name>A0ABZ3D9N1_9PROT</name>
<feature type="domain" description="HTH HARE-type" evidence="2">
    <location>
        <begin position="3"/>
        <end position="78"/>
    </location>
</feature>
<evidence type="ECO:0000313" key="3">
    <source>
        <dbReference type="EMBL" id="XAE44528.1"/>
    </source>
</evidence>
<reference evidence="3 4" key="1">
    <citation type="submission" date="2024-04" db="EMBL/GenBank/DDBJ databases">
        <title>Complete genome sequence of Nguyenibacter vanlangesis HBCM-1154, a strain capable of nitrogen fixation, IAA production, and phosphorus solubilization isolated from sugarcane soil.</title>
        <authorList>
            <person name="MY HANH P."/>
        </authorList>
    </citation>
    <scope>NUCLEOTIDE SEQUENCE [LARGE SCALE GENOMIC DNA]</scope>
    <source>
        <strain evidence="3 4">HBCM 1154</strain>
    </source>
</reference>
<gene>
    <name evidence="3" type="ORF">AAC691_08915</name>
</gene>
<proteinExistence type="predicted"/>
<keyword evidence="1" id="KW-0804">Transcription</keyword>
<dbReference type="Proteomes" id="UP001449795">
    <property type="component" value="Chromosome"/>
</dbReference>
<keyword evidence="4" id="KW-1185">Reference proteome</keyword>
<protein>
    <submittedName>
        <fullName evidence="3">Winged helix-turn-helix domain-containing protein</fullName>
    </submittedName>
</protein>
<dbReference type="Pfam" id="PF05066">
    <property type="entry name" value="HARE-HTH"/>
    <property type="match status" value="1"/>
</dbReference>
<accession>A0ABZ3D9N1</accession>
<evidence type="ECO:0000313" key="4">
    <source>
        <dbReference type="Proteomes" id="UP001449795"/>
    </source>
</evidence>
<evidence type="ECO:0000256" key="1">
    <source>
        <dbReference type="ARBA" id="ARBA00023163"/>
    </source>
</evidence>
<organism evidence="3 4">
    <name type="scientific">Nguyenibacter vanlangensis</name>
    <dbReference type="NCBI Taxonomy" id="1216886"/>
    <lineage>
        <taxon>Bacteria</taxon>
        <taxon>Pseudomonadati</taxon>
        <taxon>Pseudomonadota</taxon>
        <taxon>Alphaproteobacteria</taxon>
        <taxon>Acetobacterales</taxon>
        <taxon>Acetobacteraceae</taxon>
        <taxon>Nguyenibacter</taxon>
    </lineage>
</organism>